<dbReference type="InterPro" id="IPR008906">
    <property type="entry name" value="HATC_C_dom"/>
</dbReference>
<accession>B0W333</accession>
<evidence type="ECO:0000259" key="1">
    <source>
        <dbReference type="Pfam" id="PF05699"/>
    </source>
</evidence>
<dbReference type="InterPro" id="IPR012337">
    <property type="entry name" value="RNaseH-like_sf"/>
</dbReference>
<dbReference type="Proteomes" id="UP000002320">
    <property type="component" value="Unassembled WGS sequence"/>
</dbReference>
<sequence length="106" mass="11869">MLEQELKPAVLSEGKIIQKLHGLCAKPIQPAETNVLEYWALQEFAEPELFELSEVALSATPTSVPVERAFCGLVHELTAFRNKLLGENVDNLMVIRLNRDLLELAL</sequence>
<dbReference type="AlphaFoldDB" id="B0W333"/>
<protein>
    <submittedName>
        <fullName evidence="2">Predicted protein</fullName>
    </submittedName>
</protein>
<gene>
    <name evidence="3" type="primary">6032536</name>
    <name evidence="2" type="ORF">CpipJ_CPIJ001339</name>
</gene>
<reference evidence="2" key="1">
    <citation type="submission" date="2007-03" db="EMBL/GenBank/DDBJ databases">
        <title>Annotation of Culex pipiens quinquefasciatus.</title>
        <authorList>
            <consortium name="The Broad Institute Genome Sequencing Platform"/>
            <person name="Atkinson P.W."/>
            <person name="Hemingway J."/>
            <person name="Christensen B.M."/>
            <person name="Higgs S."/>
            <person name="Kodira C."/>
            <person name="Hannick L."/>
            <person name="Megy K."/>
            <person name="O'Leary S."/>
            <person name="Pearson M."/>
            <person name="Haas B.J."/>
            <person name="Mauceli E."/>
            <person name="Wortman J.R."/>
            <person name="Lee N.H."/>
            <person name="Guigo R."/>
            <person name="Stanke M."/>
            <person name="Alvarado L."/>
            <person name="Amedeo P."/>
            <person name="Antoine C.H."/>
            <person name="Arensburger P."/>
            <person name="Bidwell S.L."/>
            <person name="Crawford M."/>
            <person name="Camaro F."/>
            <person name="Devon K."/>
            <person name="Engels R."/>
            <person name="Hammond M."/>
            <person name="Howarth C."/>
            <person name="Koehrsen M."/>
            <person name="Lawson D."/>
            <person name="Montgomery P."/>
            <person name="Nene V."/>
            <person name="Nusbaum C."/>
            <person name="Puiu D."/>
            <person name="Romero-Severson J."/>
            <person name="Severson D.W."/>
            <person name="Shumway M."/>
            <person name="Sisk P."/>
            <person name="Stolte C."/>
            <person name="Zeng Q."/>
            <person name="Eisenstadt E."/>
            <person name="Fraser-Liggett C."/>
            <person name="Strausberg R."/>
            <person name="Galagan J."/>
            <person name="Birren B."/>
            <person name="Collins F.H."/>
        </authorList>
    </citation>
    <scope>NUCLEOTIDE SEQUENCE [LARGE SCALE GENOMIC DNA]</scope>
    <source>
        <strain evidence="2">JHB</strain>
    </source>
</reference>
<organism>
    <name type="scientific">Culex quinquefasciatus</name>
    <name type="common">Southern house mosquito</name>
    <name type="synonym">Culex pungens</name>
    <dbReference type="NCBI Taxonomy" id="7176"/>
    <lineage>
        <taxon>Eukaryota</taxon>
        <taxon>Metazoa</taxon>
        <taxon>Ecdysozoa</taxon>
        <taxon>Arthropoda</taxon>
        <taxon>Hexapoda</taxon>
        <taxon>Insecta</taxon>
        <taxon>Pterygota</taxon>
        <taxon>Neoptera</taxon>
        <taxon>Endopterygota</taxon>
        <taxon>Diptera</taxon>
        <taxon>Nematocera</taxon>
        <taxon>Culicoidea</taxon>
        <taxon>Culicidae</taxon>
        <taxon>Culicinae</taxon>
        <taxon>Culicini</taxon>
        <taxon>Culex</taxon>
        <taxon>Culex</taxon>
    </lineage>
</organism>
<evidence type="ECO:0000313" key="4">
    <source>
        <dbReference type="Proteomes" id="UP000002320"/>
    </source>
</evidence>
<dbReference type="GO" id="GO:0046983">
    <property type="term" value="F:protein dimerization activity"/>
    <property type="evidence" value="ECO:0007669"/>
    <property type="project" value="InterPro"/>
</dbReference>
<dbReference type="EMBL" id="DS231830">
    <property type="protein sequence ID" value="EDS30741.1"/>
    <property type="molecule type" value="Genomic_DNA"/>
</dbReference>
<dbReference type="KEGG" id="cqu:CpipJ_CPIJ001339"/>
<reference evidence="3" key="2">
    <citation type="submission" date="2020-05" db="UniProtKB">
        <authorList>
            <consortium name="EnsemblMetazoa"/>
        </authorList>
    </citation>
    <scope>IDENTIFICATION</scope>
    <source>
        <strain evidence="3">JHB</strain>
    </source>
</reference>
<evidence type="ECO:0000313" key="2">
    <source>
        <dbReference type="EMBL" id="EDS30741.1"/>
    </source>
</evidence>
<evidence type="ECO:0000313" key="3">
    <source>
        <dbReference type="EnsemblMetazoa" id="CPIJ001339-PA"/>
    </source>
</evidence>
<proteinExistence type="predicted"/>
<dbReference type="InParanoid" id="B0W333"/>
<dbReference type="Pfam" id="PF05699">
    <property type="entry name" value="Dimer_Tnp_hAT"/>
    <property type="match status" value="1"/>
</dbReference>
<dbReference type="HOGENOM" id="CLU_2225767_0_0_1"/>
<keyword evidence="4" id="KW-1185">Reference proteome</keyword>
<dbReference type="SUPFAM" id="SSF53098">
    <property type="entry name" value="Ribonuclease H-like"/>
    <property type="match status" value="1"/>
</dbReference>
<dbReference type="OMA" id="CAKPIQP"/>
<name>B0W333_CULQU</name>
<dbReference type="EnsemblMetazoa" id="CPIJ001339-RA">
    <property type="protein sequence ID" value="CPIJ001339-PA"/>
    <property type="gene ID" value="CPIJ001339"/>
</dbReference>
<dbReference type="VEuPathDB" id="VectorBase:CPIJ001339"/>
<feature type="domain" description="HAT C-terminal dimerisation" evidence="1">
    <location>
        <begin position="28"/>
        <end position="96"/>
    </location>
</feature>